<dbReference type="InterPro" id="IPR006059">
    <property type="entry name" value="SBP"/>
</dbReference>
<dbReference type="OrthoDB" id="2515880at2"/>
<dbReference type="PANTHER" id="PTHR43649">
    <property type="entry name" value="ARABINOSE-BINDING PROTEIN-RELATED"/>
    <property type="match status" value="1"/>
</dbReference>
<comment type="caution">
    <text evidence="1">The sequence shown here is derived from an EMBL/GenBank/DDBJ whole genome shotgun (WGS) entry which is preliminary data.</text>
</comment>
<evidence type="ECO:0000313" key="1">
    <source>
        <dbReference type="EMBL" id="RDI49635.1"/>
    </source>
</evidence>
<dbReference type="InterPro" id="IPR006311">
    <property type="entry name" value="TAT_signal"/>
</dbReference>
<gene>
    <name evidence="1" type="ORF">DFR68_10669</name>
</gene>
<reference evidence="1 2" key="1">
    <citation type="submission" date="2018-07" db="EMBL/GenBank/DDBJ databases">
        <title>Genomic Encyclopedia of Type Strains, Phase IV (KMG-IV): sequencing the most valuable type-strain genomes for metagenomic binning, comparative biology and taxonomic classification.</title>
        <authorList>
            <person name="Goeker M."/>
        </authorList>
    </citation>
    <scope>NUCLEOTIDE SEQUENCE [LARGE SCALE GENOMIC DNA]</scope>
    <source>
        <strain evidence="1 2">DSM 44952</strain>
    </source>
</reference>
<dbReference type="Proteomes" id="UP000255355">
    <property type="component" value="Unassembled WGS sequence"/>
</dbReference>
<dbReference type="PROSITE" id="PS51318">
    <property type="entry name" value="TAT"/>
    <property type="match status" value="1"/>
</dbReference>
<dbReference type="EMBL" id="QQAZ01000006">
    <property type="protein sequence ID" value="RDI49635.1"/>
    <property type="molecule type" value="Genomic_DNA"/>
</dbReference>
<evidence type="ECO:0000313" key="2">
    <source>
        <dbReference type="Proteomes" id="UP000255355"/>
    </source>
</evidence>
<dbReference type="SUPFAM" id="SSF53850">
    <property type="entry name" value="Periplasmic binding protein-like II"/>
    <property type="match status" value="1"/>
</dbReference>
<dbReference type="PROSITE" id="PS51257">
    <property type="entry name" value="PROKAR_LIPOPROTEIN"/>
    <property type="match status" value="1"/>
</dbReference>
<dbReference type="PANTHER" id="PTHR43649:SF30">
    <property type="entry name" value="ABC TRANSPORTER SUBSTRATE-BINDING PROTEIN"/>
    <property type="match status" value="1"/>
</dbReference>
<dbReference type="RefSeq" id="WP_068028271.1">
    <property type="nucleotide sequence ID" value="NZ_QQAZ01000006.1"/>
</dbReference>
<proteinExistence type="predicted"/>
<name>A0A370H0R9_9NOCA</name>
<keyword evidence="2" id="KW-1185">Reference proteome</keyword>
<dbReference type="AlphaFoldDB" id="A0A370H0R9"/>
<dbReference type="CDD" id="cd13585">
    <property type="entry name" value="PBP2_TMBP_like"/>
    <property type="match status" value="1"/>
</dbReference>
<dbReference type="STRING" id="1210089.GCA_001613165_06384"/>
<accession>A0A370H0R9</accession>
<dbReference type="InterPro" id="IPR050490">
    <property type="entry name" value="Bact_solute-bd_prot1"/>
</dbReference>
<dbReference type="Gene3D" id="3.40.190.10">
    <property type="entry name" value="Periplasmic binding protein-like II"/>
    <property type="match status" value="1"/>
</dbReference>
<sequence length="441" mass="47952">MLSRRSLLRGAAAAGAAAAVPGLAGCSDDSDALTFFFQASPSEAKVRLRLIEEFAKVRPDIKIRVQMSGPDPQQQIITYCAGGKCPDILMQWESYSRFAELGVLQDLNVFLDQDPQYAAQLRADAVPSLLETFRFRDGQYVLPEQWAGIFLYYNRALFDEAGVKPPPGRWEDAWTFAEFLDAAKALTKRDGSGRTTQWGLVDAWPVPRWSAAFFGMNSSGVEAFSPPVDPTRANIDDDLFIEGYQFYADLSVRHKVAPLSADLQSQSASMAALDLFTQGKAGMVLTGHWQYSGLLSASDLDFDITVLPVGRHGGGAKSDIGTTGLAIASASAKKELAWEFVKFATGPEGQRAVAASGLFVPALKSALHSPEFLEAHRGIGNLEVLTGGPDNSHHFPVTPLWPQLDDLFRRSSDRVLRGGAPAAWFKEGPADDLNRVLRGKV</sequence>
<organism evidence="1 2">
    <name type="scientific">Nocardia mexicana</name>
    <dbReference type="NCBI Taxonomy" id="279262"/>
    <lineage>
        <taxon>Bacteria</taxon>
        <taxon>Bacillati</taxon>
        <taxon>Actinomycetota</taxon>
        <taxon>Actinomycetes</taxon>
        <taxon>Mycobacteriales</taxon>
        <taxon>Nocardiaceae</taxon>
        <taxon>Nocardia</taxon>
    </lineage>
</organism>
<protein>
    <submittedName>
        <fullName evidence="1">Carbohydrate ABC transporter substrate-binding protein (CUT1 family)</fullName>
    </submittedName>
</protein>
<dbReference type="Pfam" id="PF01547">
    <property type="entry name" value="SBP_bac_1"/>
    <property type="match status" value="1"/>
</dbReference>